<evidence type="ECO:0000313" key="2">
    <source>
        <dbReference type="EMBL" id="CAG9835041.1"/>
    </source>
</evidence>
<feature type="region of interest" description="Disordered" evidence="1">
    <location>
        <begin position="232"/>
        <end position="299"/>
    </location>
</feature>
<feature type="region of interest" description="Disordered" evidence="1">
    <location>
        <begin position="77"/>
        <end position="115"/>
    </location>
</feature>
<dbReference type="Proteomes" id="UP001153709">
    <property type="component" value="Chromosome 5"/>
</dbReference>
<feature type="compositionally biased region" description="Polar residues" evidence="1">
    <location>
        <begin position="77"/>
        <end position="88"/>
    </location>
</feature>
<gene>
    <name evidence="2" type="ORF">DIABBA_LOCUS8287</name>
</gene>
<dbReference type="EMBL" id="OU898280">
    <property type="protein sequence ID" value="CAG9835041.1"/>
    <property type="molecule type" value="Genomic_DNA"/>
</dbReference>
<dbReference type="OrthoDB" id="10066781at2759"/>
<dbReference type="PANTHER" id="PTHR33480">
    <property type="entry name" value="SET DOMAIN-CONTAINING PROTEIN-RELATED"/>
    <property type="match status" value="1"/>
</dbReference>
<proteinExistence type="predicted"/>
<protein>
    <submittedName>
        <fullName evidence="2">Uncharacterized protein</fullName>
    </submittedName>
</protein>
<reference evidence="2" key="1">
    <citation type="submission" date="2022-01" db="EMBL/GenBank/DDBJ databases">
        <authorList>
            <person name="King R."/>
        </authorList>
    </citation>
    <scope>NUCLEOTIDE SEQUENCE</scope>
</reference>
<evidence type="ECO:0000313" key="3">
    <source>
        <dbReference type="Proteomes" id="UP001153709"/>
    </source>
</evidence>
<keyword evidence="3" id="KW-1185">Reference proteome</keyword>
<dbReference type="SUPFAM" id="SSF56349">
    <property type="entry name" value="DNA breaking-rejoining enzymes"/>
    <property type="match status" value="1"/>
</dbReference>
<accession>A0A9N9T1I6</accession>
<dbReference type="GO" id="GO:0003677">
    <property type="term" value="F:DNA binding"/>
    <property type="evidence" value="ECO:0007669"/>
    <property type="project" value="InterPro"/>
</dbReference>
<dbReference type="PANTHER" id="PTHR33480:SF1">
    <property type="entry name" value="TYR RECOMBINASE DOMAIN-CONTAINING PROTEIN"/>
    <property type="match status" value="1"/>
</dbReference>
<name>A0A9N9T1I6_DIABA</name>
<sequence length="1021" mass="116785">MSNGYNQYPFPYSQCSTSSQMNLSDQNLTVQQLGYFPQQMQTGPHPASQIQQNFAPSQLNQPMQLYQPQYQYSVQSTLPQYQPPSTSKANDEEWQIVPNKKRGRTSPEQNPKLKQTKIDNYWLNTPTANKFNVLINEETHEADTEEEKQKQEEKPPPIFIAGVMNNQMRLEISRSPNSDYDKNGTEDKCQKPLARVTPIKKCDTTDTCVTTQNSTVRNLNSSLNYPSTYHYSIRNRTNKNNRDLVPEEEDGTDYSPDPFEDSGSAYSPSSDGSNSSLDVSKENVTSPITEDHNKEDTPLTQRIVAQNTKDDVELCPVSVAETRKERENNGKRIRDKGHSCYFCQKIICNNFSRHVEKHHENETEAARILAMPKNSKIRRDAFANLIRYGDFYHNCDVLSLKEGELILTRRPTTKEKAFISYSDYGPCPECLGFLLKRQLWHHLRYTCPSKSKNDEDSERASGKGPIVESAALLNGILGHNFTPRFLDIVNHFRNDAISSRCKEDNTIMLYGAFLYEKYSCTQSELIRQSMRQLGRLTLEMKRKGESFQNLSEVLVPQKFDLIVNATKEICIVTSDPTKRQEYQIPSLALKIGYAIKKCASIERGQCLRRGDLKKNRQLVAFLHLLDLEWSVRISSNALSTLYSRKQNAEDLLPITSDLIKLNSFLDSKIREIRKDLSSLNYSKLVSLTLARIIIFNKRRSGEAAKMTLSQYSSRPNWKNFGTEELKNSLTPLENKIASSLTMVKIMGKRGRIVPILLTSEIKETIDLIISQRIQYGVLSENPYVFAISKTTGSHMRGHDCLKKWCEEADLNAPDLVTSTKLRKYVATVCQIFNLNENEYDWLARHLGHDVRVHREFYRLQENAVELTKVSRLLLAVDQGEAHKFAGKALKDINLTGIHMDGIEDKEADCIEANNSNVGEDEQNENIALPEITDGGAGAVHRNDPKKKCVSFKRRPWTTEEKEIILKEFKSLIKRGSLPGKEQCTKLLEEQIVFTGRKWTDVKFFVKNYLQKLRKITNTFSD</sequence>
<organism evidence="2 3">
    <name type="scientific">Diabrotica balteata</name>
    <name type="common">Banded cucumber beetle</name>
    <dbReference type="NCBI Taxonomy" id="107213"/>
    <lineage>
        <taxon>Eukaryota</taxon>
        <taxon>Metazoa</taxon>
        <taxon>Ecdysozoa</taxon>
        <taxon>Arthropoda</taxon>
        <taxon>Hexapoda</taxon>
        <taxon>Insecta</taxon>
        <taxon>Pterygota</taxon>
        <taxon>Neoptera</taxon>
        <taxon>Endopterygota</taxon>
        <taxon>Coleoptera</taxon>
        <taxon>Polyphaga</taxon>
        <taxon>Cucujiformia</taxon>
        <taxon>Chrysomeloidea</taxon>
        <taxon>Chrysomelidae</taxon>
        <taxon>Galerucinae</taxon>
        <taxon>Diabroticina</taxon>
        <taxon>Diabroticites</taxon>
        <taxon>Diabrotica</taxon>
    </lineage>
</organism>
<dbReference type="InterPro" id="IPR011010">
    <property type="entry name" value="DNA_brk_join_enz"/>
</dbReference>
<dbReference type="AlphaFoldDB" id="A0A9N9T1I6"/>
<evidence type="ECO:0000256" key="1">
    <source>
        <dbReference type="SAM" id="MobiDB-lite"/>
    </source>
</evidence>
<feature type="compositionally biased region" description="Low complexity" evidence="1">
    <location>
        <begin position="261"/>
        <end position="278"/>
    </location>
</feature>